<proteinExistence type="inferred from homology"/>
<dbReference type="InterPro" id="IPR036569">
    <property type="entry name" value="RpiB_LacA_LacB_sf"/>
</dbReference>
<dbReference type="PANTHER" id="PTHR30345">
    <property type="entry name" value="RIBOSE-5-PHOSPHATE ISOMERASE B"/>
    <property type="match status" value="1"/>
</dbReference>
<dbReference type="NCBIfam" id="TIGR01120">
    <property type="entry name" value="rpiB"/>
    <property type="match status" value="1"/>
</dbReference>
<name>A0A917H1B0_9BACT</name>
<dbReference type="GO" id="GO:0019316">
    <property type="term" value="P:D-allose catabolic process"/>
    <property type="evidence" value="ECO:0007669"/>
    <property type="project" value="TreeGrafter"/>
</dbReference>
<protein>
    <submittedName>
        <fullName evidence="4">Ribose 5-phosphate isomerase B</fullName>
    </submittedName>
</protein>
<comment type="similarity">
    <text evidence="1">Belongs to the LacAB/RpiB family.</text>
</comment>
<dbReference type="NCBIfam" id="NF004051">
    <property type="entry name" value="PRK05571.1"/>
    <property type="match status" value="1"/>
</dbReference>
<dbReference type="EMBL" id="BMGT01000001">
    <property type="protein sequence ID" value="GGG63659.1"/>
    <property type="molecule type" value="Genomic_DNA"/>
</dbReference>
<dbReference type="PIRSF" id="PIRSF005384">
    <property type="entry name" value="RpiB_LacA_B"/>
    <property type="match status" value="1"/>
</dbReference>
<dbReference type="RefSeq" id="WP_188552267.1">
    <property type="nucleotide sequence ID" value="NZ_BMGT01000001.1"/>
</dbReference>
<evidence type="ECO:0000313" key="5">
    <source>
        <dbReference type="Proteomes" id="UP000647241"/>
    </source>
</evidence>
<evidence type="ECO:0000256" key="3">
    <source>
        <dbReference type="PIRSR" id="PIRSR005384-1"/>
    </source>
</evidence>
<evidence type="ECO:0000256" key="1">
    <source>
        <dbReference type="ARBA" id="ARBA00008754"/>
    </source>
</evidence>
<dbReference type="NCBIfam" id="TIGR00689">
    <property type="entry name" value="rpiB_lacA_lacB"/>
    <property type="match status" value="1"/>
</dbReference>
<keyword evidence="2 4" id="KW-0413">Isomerase</keyword>
<reference evidence="4" key="1">
    <citation type="journal article" date="2014" name="Int. J. Syst. Evol. Microbiol.">
        <title>Complete genome sequence of Corynebacterium casei LMG S-19264T (=DSM 44701T), isolated from a smear-ripened cheese.</title>
        <authorList>
            <consortium name="US DOE Joint Genome Institute (JGI-PGF)"/>
            <person name="Walter F."/>
            <person name="Albersmeier A."/>
            <person name="Kalinowski J."/>
            <person name="Ruckert C."/>
        </authorList>
    </citation>
    <scope>NUCLEOTIDE SEQUENCE</scope>
    <source>
        <strain evidence="4">CGMCC 1.12997</strain>
    </source>
</reference>
<feature type="active site" description="Proton donor" evidence="3">
    <location>
        <position position="98"/>
    </location>
</feature>
<evidence type="ECO:0000313" key="4">
    <source>
        <dbReference type="EMBL" id="GGG63659.1"/>
    </source>
</evidence>
<dbReference type="GO" id="GO:0009052">
    <property type="term" value="P:pentose-phosphate shunt, non-oxidative branch"/>
    <property type="evidence" value="ECO:0007669"/>
    <property type="project" value="TreeGrafter"/>
</dbReference>
<gene>
    <name evidence="4" type="ORF">GCM10011585_01520</name>
</gene>
<dbReference type="GO" id="GO:0004751">
    <property type="term" value="F:ribose-5-phosphate isomerase activity"/>
    <property type="evidence" value="ECO:0007669"/>
    <property type="project" value="TreeGrafter"/>
</dbReference>
<dbReference type="Pfam" id="PF02502">
    <property type="entry name" value="LacAB_rpiB"/>
    <property type="match status" value="1"/>
</dbReference>
<dbReference type="InterPro" id="IPR003500">
    <property type="entry name" value="RpiB_LacA_LacB"/>
</dbReference>
<dbReference type="PANTHER" id="PTHR30345:SF0">
    <property type="entry name" value="DNA DAMAGE-REPAIR_TOLERATION PROTEIN DRT102"/>
    <property type="match status" value="1"/>
</dbReference>
<evidence type="ECO:0000256" key="2">
    <source>
        <dbReference type="ARBA" id="ARBA00023235"/>
    </source>
</evidence>
<feature type="active site" description="Proton acceptor" evidence="3">
    <location>
        <position position="65"/>
    </location>
</feature>
<comment type="caution">
    <text evidence="4">The sequence shown here is derived from an EMBL/GenBank/DDBJ whole genome shotgun (WGS) entry which is preliminary data.</text>
</comment>
<dbReference type="SUPFAM" id="SSF89623">
    <property type="entry name" value="Ribose/Galactose isomerase RpiB/AlsB"/>
    <property type="match status" value="1"/>
</dbReference>
<dbReference type="InterPro" id="IPR004785">
    <property type="entry name" value="RpiB"/>
</dbReference>
<organism evidence="4 5">
    <name type="scientific">Edaphobacter dinghuensis</name>
    <dbReference type="NCBI Taxonomy" id="1560005"/>
    <lineage>
        <taxon>Bacteria</taxon>
        <taxon>Pseudomonadati</taxon>
        <taxon>Acidobacteriota</taxon>
        <taxon>Terriglobia</taxon>
        <taxon>Terriglobales</taxon>
        <taxon>Acidobacteriaceae</taxon>
        <taxon>Edaphobacter</taxon>
    </lineage>
</organism>
<dbReference type="AlphaFoldDB" id="A0A917H1B0"/>
<dbReference type="Proteomes" id="UP000647241">
    <property type="component" value="Unassembled WGS sequence"/>
</dbReference>
<keyword evidence="5" id="KW-1185">Reference proteome</keyword>
<dbReference type="Gene3D" id="3.40.1400.10">
    <property type="entry name" value="Sugar-phosphate isomerase, RpiB/LacA/LacB"/>
    <property type="match status" value="1"/>
</dbReference>
<accession>A0A917H1B0</accession>
<reference evidence="4" key="2">
    <citation type="submission" date="2020-09" db="EMBL/GenBank/DDBJ databases">
        <authorList>
            <person name="Sun Q."/>
            <person name="Zhou Y."/>
        </authorList>
    </citation>
    <scope>NUCLEOTIDE SEQUENCE</scope>
    <source>
        <strain evidence="4">CGMCC 1.12997</strain>
    </source>
</reference>
<sequence length="160" mass="17256">MKIAIASDHAGFPLKEEVRDYVRKQGHEVEDLGAYNAEPSDYPDFALLVGKALMAGKVERGILICGSGVGVCVAANKMPGIRAGMCHDTYSAHQGVEHDEMNVLVLGARIIGSALAYECVDAYLKANFIASEPRFVRRLNKVKAIEKTYMPEAAGTALNS</sequence>